<proteinExistence type="predicted"/>
<evidence type="ECO:0000313" key="3">
    <source>
        <dbReference type="Proteomes" id="UP000204221"/>
    </source>
</evidence>
<organism evidence="2 3">
    <name type="scientific">Actinoalloteichus hoggarensis</name>
    <dbReference type="NCBI Taxonomy" id="1470176"/>
    <lineage>
        <taxon>Bacteria</taxon>
        <taxon>Bacillati</taxon>
        <taxon>Actinomycetota</taxon>
        <taxon>Actinomycetes</taxon>
        <taxon>Pseudonocardiales</taxon>
        <taxon>Pseudonocardiaceae</taxon>
        <taxon>Actinoalloteichus</taxon>
    </lineage>
</organism>
<dbReference type="InterPro" id="IPR025406">
    <property type="entry name" value="DUF4132"/>
</dbReference>
<keyword evidence="3" id="KW-1185">Reference proteome</keyword>
<dbReference type="AlphaFoldDB" id="A0A221W3Y8"/>
<dbReference type="OrthoDB" id="3674491at2"/>
<dbReference type="Proteomes" id="UP000204221">
    <property type="component" value="Chromosome"/>
</dbReference>
<dbReference type="EMBL" id="CP022521">
    <property type="protein sequence ID" value="ASO20396.1"/>
    <property type="molecule type" value="Genomic_DNA"/>
</dbReference>
<accession>A0A221W3Y8</accession>
<gene>
    <name evidence="2" type="ORF">AHOG_13765</name>
</gene>
<reference evidence="2 3" key="1">
    <citation type="submission" date="2017-07" db="EMBL/GenBank/DDBJ databases">
        <title>Complete genome sequence of Actinoalloteichus hoggarensis DSM 45943, type strain of Actinoalloteichus hoggarensis.</title>
        <authorList>
            <person name="Ruckert C."/>
            <person name="Nouioui I."/>
            <person name="Willmese J."/>
            <person name="van Wezel G."/>
            <person name="Klenk H.-P."/>
            <person name="Kalinowski J."/>
            <person name="Zotchev S.B."/>
        </authorList>
    </citation>
    <scope>NUCLEOTIDE SEQUENCE [LARGE SCALE GENOMIC DNA]</scope>
    <source>
        <strain evidence="2 3">DSM 45943</strain>
    </source>
</reference>
<dbReference type="Pfam" id="PF13569">
    <property type="entry name" value="DUF4132"/>
    <property type="match status" value="1"/>
</dbReference>
<evidence type="ECO:0000313" key="2">
    <source>
        <dbReference type="EMBL" id="ASO20396.1"/>
    </source>
</evidence>
<feature type="domain" description="DUF4132" evidence="1">
    <location>
        <begin position="87"/>
        <end position="240"/>
    </location>
</feature>
<dbReference type="RefSeq" id="WP_093941729.1">
    <property type="nucleotide sequence ID" value="NZ_CP022521.1"/>
</dbReference>
<name>A0A221W3Y8_9PSEU</name>
<protein>
    <recommendedName>
        <fullName evidence="1">DUF4132 domain-containing protein</fullName>
    </recommendedName>
</protein>
<evidence type="ECO:0000259" key="1">
    <source>
        <dbReference type="Pfam" id="PF13569"/>
    </source>
</evidence>
<dbReference type="KEGG" id="ahg:AHOG_13765"/>
<sequence>MTGRAPIVLSGRCHKVRVDLINDLQMGAADMTRDEQRTAITAAHRRARRRGARRAERGHLVLVASDGATLSSVVPPPVVDDPAVRFRRECRDTVRRWMVRSLPIPVSTLVRLFEDETWRETLSALVVVGVDERGSMVADSAGLLRDVDSDGGVHVVAASGAVCTLAFDRLVIGHPVLLPELERFQELALALEVEQTVSQLFRQTEVRPTVMSATATSITDYADGYFLELGDALDRCRAEGLAVRDGYVVCPVFERGRLVEARYWIGTGSPELPACTGELFWVLPEGTRVRCSDVGPVAWSEGARMASVVFAGRFGAEAGSVA</sequence>